<feature type="compositionally biased region" description="Polar residues" evidence="1">
    <location>
        <begin position="616"/>
        <end position="630"/>
    </location>
</feature>
<feature type="region of interest" description="Disordered" evidence="1">
    <location>
        <begin position="316"/>
        <end position="339"/>
    </location>
</feature>
<evidence type="ECO:0000313" key="2">
    <source>
        <dbReference type="EMBL" id="CAD7440727.1"/>
    </source>
</evidence>
<evidence type="ECO:0000256" key="1">
    <source>
        <dbReference type="SAM" id="MobiDB-lite"/>
    </source>
</evidence>
<feature type="compositionally biased region" description="Basic and acidic residues" evidence="1">
    <location>
        <begin position="705"/>
        <end position="715"/>
    </location>
</feature>
<feature type="region of interest" description="Disordered" evidence="1">
    <location>
        <begin position="611"/>
        <end position="630"/>
    </location>
</feature>
<gene>
    <name evidence="2" type="ORF">TBIB3V08_LOCUS3218</name>
</gene>
<sequence>MSTIRLGETDASVRVTTGASGMQPGGPSIGLPNLRDTDIDEPVSLNLTALFAVVIPDVNGPWSEEIVAVAILVSLLAAVWGAIGEPPGRPGHIPTSGVIHFPGDSLSHYKAEPVQGLQYFATGTTGGLSGLQAQQLLVYPGGGVGGAGHIFIPAQINQNPVITGTTFGTQTGQLIPVPSYSDVQPPANIVHYGNTHQTGNIASYSNTQQPASYSNTQPSTNIASYSNFQQPTNVASPESYRSFQQPTNIASPDSYRHFQQPTNIASPDSYRSFQQTNLVPGVSYAPTQPITPSTPYGSQPPHGIYHNGVRPLAPGFLYSTPSSVNNNNHHHHQQEQRPHQNVDITFDSLGESSQNAHAQQDSYLPPSSQSYINSLHPNDFGGSLLTSPSPMKAATYGPPRPMFGPYTRHRRPSYVFEPHYHPHHPLHHKGYLGPRGPLRHTPPPTLLRKPHHPYTAPTPVKPPYAAYSVPRYHHAPHSGYTGSGANLIGGEITKAIYHADQLPATYAPYHNQYLTGKSDMEESYEQEIGNGEAVMHGQYETQPSEENRNSYATIIGTFLGDSLENSYGVGHRTDDRTGSNGEYPHVASEVRANHKLEMDSKGRSTYQLLHARSDSDNPSGSTLPSVQSNWRPLNAPAGAIPAKAYDIQAPDLSVVRGSAPPHIYSQGKSKLYLEFLLMNGNLETVAYPRGGSSPPPCRSSGMSGDLRRSEDKIKGEGVSLTRKPPKDPTIKSIIIMRPIVSRTQNQTLSVIAQR</sequence>
<feature type="region of interest" description="Disordered" evidence="1">
    <location>
        <begin position="687"/>
        <end position="726"/>
    </location>
</feature>
<organism evidence="2">
    <name type="scientific">Timema bartmani</name>
    <dbReference type="NCBI Taxonomy" id="61472"/>
    <lineage>
        <taxon>Eukaryota</taxon>
        <taxon>Metazoa</taxon>
        <taxon>Ecdysozoa</taxon>
        <taxon>Arthropoda</taxon>
        <taxon>Hexapoda</taxon>
        <taxon>Insecta</taxon>
        <taxon>Pterygota</taxon>
        <taxon>Neoptera</taxon>
        <taxon>Polyneoptera</taxon>
        <taxon>Phasmatodea</taxon>
        <taxon>Timematodea</taxon>
        <taxon>Timematoidea</taxon>
        <taxon>Timematidae</taxon>
        <taxon>Timema</taxon>
    </lineage>
</organism>
<name>A0A7R9EVB2_9NEOP</name>
<proteinExistence type="predicted"/>
<dbReference type="AlphaFoldDB" id="A0A7R9EVB2"/>
<feature type="compositionally biased region" description="Low complexity" evidence="1">
    <location>
        <begin position="688"/>
        <end position="704"/>
    </location>
</feature>
<protein>
    <submittedName>
        <fullName evidence="2">Uncharacterized protein</fullName>
    </submittedName>
</protein>
<dbReference type="EMBL" id="OD565067">
    <property type="protein sequence ID" value="CAD7440727.1"/>
    <property type="molecule type" value="Genomic_DNA"/>
</dbReference>
<reference evidence="2" key="1">
    <citation type="submission" date="2020-11" db="EMBL/GenBank/DDBJ databases">
        <authorList>
            <person name="Tran Van P."/>
        </authorList>
    </citation>
    <scope>NUCLEOTIDE SEQUENCE</scope>
</reference>
<accession>A0A7R9EVB2</accession>